<name>A0A6G1ED75_9ORYZ</name>
<dbReference type="EMBL" id="SPHZ02000003">
    <property type="protein sequence ID" value="KAF0922689.1"/>
    <property type="molecule type" value="Genomic_DNA"/>
</dbReference>
<evidence type="ECO:0000313" key="2">
    <source>
        <dbReference type="EMBL" id="KAF0922689.1"/>
    </source>
</evidence>
<keyword evidence="3" id="KW-1185">Reference proteome</keyword>
<reference evidence="2 3" key="1">
    <citation type="submission" date="2019-11" db="EMBL/GenBank/DDBJ databases">
        <title>Whole genome sequence of Oryza granulata.</title>
        <authorList>
            <person name="Li W."/>
        </authorList>
    </citation>
    <scope>NUCLEOTIDE SEQUENCE [LARGE SCALE GENOMIC DNA]</scope>
    <source>
        <strain evidence="3">cv. Menghai</strain>
        <tissue evidence="2">Leaf</tissue>
    </source>
</reference>
<accession>A0A6G1ED75</accession>
<dbReference type="AlphaFoldDB" id="A0A6G1ED75"/>
<evidence type="ECO:0008006" key="4">
    <source>
        <dbReference type="Google" id="ProtNLM"/>
    </source>
</evidence>
<protein>
    <recommendedName>
        <fullName evidence="4">DUF834 domain-containing protein</fullName>
    </recommendedName>
</protein>
<organism evidence="2 3">
    <name type="scientific">Oryza meyeriana var. granulata</name>
    <dbReference type="NCBI Taxonomy" id="110450"/>
    <lineage>
        <taxon>Eukaryota</taxon>
        <taxon>Viridiplantae</taxon>
        <taxon>Streptophyta</taxon>
        <taxon>Embryophyta</taxon>
        <taxon>Tracheophyta</taxon>
        <taxon>Spermatophyta</taxon>
        <taxon>Magnoliopsida</taxon>
        <taxon>Liliopsida</taxon>
        <taxon>Poales</taxon>
        <taxon>Poaceae</taxon>
        <taxon>BOP clade</taxon>
        <taxon>Oryzoideae</taxon>
        <taxon>Oryzeae</taxon>
        <taxon>Oryzinae</taxon>
        <taxon>Oryza</taxon>
        <taxon>Oryza meyeriana</taxon>
    </lineage>
</organism>
<gene>
    <name evidence="2" type="ORF">E2562_001086</name>
</gene>
<evidence type="ECO:0000256" key="1">
    <source>
        <dbReference type="SAM" id="MobiDB-lite"/>
    </source>
</evidence>
<sequence>MATSGGGAAGARERGGSVAVATVLGDGGRWGRDRGRRLRAGRGGAAGEARRWRWRQQGGATACRGVG</sequence>
<comment type="caution">
    <text evidence="2">The sequence shown here is derived from an EMBL/GenBank/DDBJ whole genome shotgun (WGS) entry which is preliminary data.</text>
</comment>
<feature type="region of interest" description="Disordered" evidence="1">
    <location>
        <begin position="25"/>
        <end position="49"/>
    </location>
</feature>
<evidence type="ECO:0000313" key="3">
    <source>
        <dbReference type="Proteomes" id="UP000479710"/>
    </source>
</evidence>
<proteinExistence type="predicted"/>
<dbReference type="Proteomes" id="UP000479710">
    <property type="component" value="Unassembled WGS sequence"/>
</dbReference>